<dbReference type="AlphaFoldDB" id="A0A427AA22"/>
<name>A0A427AA22_ENSVE</name>
<feature type="region of interest" description="Disordered" evidence="1">
    <location>
        <begin position="1"/>
        <end position="158"/>
    </location>
</feature>
<sequence>MDSCRSYKSNKGIESESEGEAKKRAKSSTIAGRRKQRVDFSPRLRREISSPRMGFSGRRHFFYPRGRRNISPRRETELGSGQRSGGRRSVRVRGATLGSGCEGDQPGEPGGGGGSGVGPHVPHATDSKRIRGKQRRRAREAATVGKRPERRRRGAQRGIEEREAAVDFVKEHYNARWGLEGHPMSTLFYSFHCFISISLRRFAIGALVRTLCCGPNGSQ</sequence>
<organism evidence="2 3">
    <name type="scientific">Ensete ventricosum</name>
    <name type="common">Abyssinian banana</name>
    <name type="synonym">Musa ensete</name>
    <dbReference type="NCBI Taxonomy" id="4639"/>
    <lineage>
        <taxon>Eukaryota</taxon>
        <taxon>Viridiplantae</taxon>
        <taxon>Streptophyta</taxon>
        <taxon>Embryophyta</taxon>
        <taxon>Tracheophyta</taxon>
        <taxon>Spermatophyta</taxon>
        <taxon>Magnoliopsida</taxon>
        <taxon>Liliopsida</taxon>
        <taxon>Zingiberales</taxon>
        <taxon>Musaceae</taxon>
        <taxon>Ensete</taxon>
    </lineage>
</organism>
<dbReference type="Proteomes" id="UP000287651">
    <property type="component" value="Unassembled WGS sequence"/>
</dbReference>
<evidence type="ECO:0000313" key="2">
    <source>
        <dbReference type="EMBL" id="RRT73056.1"/>
    </source>
</evidence>
<proteinExistence type="predicted"/>
<comment type="caution">
    <text evidence="2">The sequence shown here is derived from an EMBL/GenBank/DDBJ whole genome shotgun (WGS) entry which is preliminary data.</text>
</comment>
<evidence type="ECO:0000313" key="3">
    <source>
        <dbReference type="Proteomes" id="UP000287651"/>
    </source>
</evidence>
<feature type="compositionally biased region" description="Gly residues" evidence="1">
    <location>
        <begin position="108"/>
        <end position="117"/>
    </location>
</feature>
<reference evidence="2 3" key="1">
    <citation type="journal article" date="2014" name="Agronomy (Basel)">
        <title>A Draft Genome Sequence for Ensete ventricosum, the Drought-Tolerant Tree Against Hunger.</title>
        <authorList>
            <person name="Harrison J."/>
            <person name="Moore K.A."/>
            <person name="Paszkiewicz K."/>
            <person name="Jones T."/>
            <person name="Grant M."/>
            <person name="Ambacheew D."/>
            <person name="Muzemil S."/>
            <person name="Studholme D.J."/>
        </authorList>
    </citation>
    <scope>NUCLEOTIDE SEQUENCE [LARGE SCALE GENOMIC DNA]</scope>
</reference>
<evidence type="ECO:0000256" key="1">
    <source>
        <dbReference type="SAM" id="MobiDB-lite"/>
    </source>
</evidence>
<dbReference type="EMBL" id="AMZH03003210">
    <property type="protein sequence ID" value="RRT73056.1"/>
    <property type="molecule type" value="Genomic_DNA"/>
</dbReference>
<protein>
    <submittedName>
        <fullName evidence="2">Uncharacterized protein</fullName>
    </submittedName>
</protein>
<gene>
    <name evidence="2" type="ORF">B296_00033809</name>
</gene>
<feature type="compositionally biased region" description="Basic and acidic residues" evidence="1">
    <location>
        <begin position="37"/>
        <end position="49"/>
    </location>
</feature>
<feature type="compositionally biased region" description="Basic and acidic residues" evidence="1">
    <location>
        <begin position="11"/>
        <end position="22"/>
    </location>
</feature>
<feature type="compositionally biased region" description="Basic residues" evidence="1">
    <location>
        <begin position="57"/>
        <end position="71"/>
    </location>
</feature>
<accession>A0A427AA22</accession>